<dbReference type="AlphaFoldDB" id="A0AAX2UGP4"/>
<evidence type="ECO:0000313" key="1">
    <source>
        <dbReference type="EMBL" id="TNB55908.1"/>
    </source>
</evidence>
<evidence type="ECO:0000313" key="2">
    <source>
        <dbReference type="EMBL" id="TXK57715.1"/>
    </source>
</evidence>
<comment type="caution">
    <text evidence="1">The sequence shown here is derived from an EMBL/GenBank/DDBJ whole genome shotgun (WGS) entry which is preliminary data.</text>
</comment>
<dbReference type="Proteomes" id="UP000321317">
    <property type="component" value="Unassembled WGS sequence"/>
</dbReference>
<dbReference type="EMBL" id="VRMA01000038">
    <property type="protein sequence ID" value="TXK57715.1"/>
    <property type="molecule type" value="Genomic_DNA"/>
</dbReference>
<sequence>MKKRRIDLLRRKNSKIILVDTLEAEMIADLAFKANDIFLKLKKSAGVTIDYDSIDETLKLWNLIMVKTSQSLEKIANKLDMEYIEPSSITILKKSEEN</sequence>
<accession>A0AAX2UGP4</accession>
<dbReference type="EMBL" id="VDBS01000064">
    <property type="protein sequence ID" value="TNB55908.1"/>
    <property type="molecule type" value="Genomic_DNA"/>
</dbReference>
<evidence type="ECO:0000313" key="3">
    <source>
        <dbReference type="Proteomes" id="UP000306813"/>
    </source>
</evidence>
<reference evidence="1 3" key="1">
    <citation type="submission" date="2019-05" db="EMBL/GenBank/DDBJ databases">
        <title>Draft genomes of eight strains of Campylobacter helveticus isolated from cats and a dog in New Zealand.</title>
        <authorList>
            <person name="Bojanic K."/>
            <person name="Midwinter A.C."/>
            <person name="Biggs P.J."/>
            <person name="Acke E."/>
            <person name="Cornelius A.J."/>
            <person name="Marshall J.C."/>
        </authorList>
    </citation>
    <scope>NUCLEOTIDE SEQUENCE [LARGE SCALE GENOMIC DNA]</scope>
    <source>
        <strain evidence="1 3">ACP123b</strain>
    </source>
</reference>
<proteinExistence type="predicted"/>
<name>A0AAX2UGP4_9BACT</name>
<reference evidence="2 4" key="2">
    <citation type="submission" date="2019-08" db="EMBL/GenBank/DDBJ databases">
        <title>Rapid identification of Enteric Bacteria from Whole Genome Sequences (WGS) using Average Nucleotide Identity (ANI).</title>
        <authorList>
            <person name="Lane C."/>
        </authorList>
    </citation>
    <scope>NUCLEOTIDE SEQUENCE [LARGE SCALE GENOMIC DNA]</scope>
    <source>
        <strain evidence="2 4">D4984</strain>
    </source>
</reference>
<gene>
    <name evidence="1" type="ORF">FDW42_08315</name>
    <name evidence="2" type="ORF">FVD16_03950</name>
</gene>
<keyword evidence="4" id="KW-1185">Reference proteome</keyword>
<protein>
    <submittedName>
        <fullName evidence="1">Uncharacterized protein</fullName>
    </submittedName>
</protein>
<organism evidence="1 3">
    <name type="scientific">Campylobacter helveticus</name>
    <dbReference type="NCBI Taxonomy" id="28898"/>
    <lineage>
        <taxon>Bacteria</taxon>
        <taxon>Pseudomonadati</taxon>
        <taxon>Campylobacterota</taxon>
        <taxon>Epsilonproteobacteria</taxon>
        <taxon>Campylobacterales</taxon>
        <taxon>Campylobacteraceae</taxon>
        <taxon>Campylobacter</taxon>
    </lineage>
</organism>
<dbReference type="Proteomes" id="UP000306813">
    <property type="component" value="Unassembled WGS sequence"/>
</dbReference>
<evidence type="ECO:0000313" key="4">
    <source>
        <dbReference type="Proteomes" id="UP000321317"/>
    </source>
</evidence>